<reference evidence="1" key="1">
    <citation type="submission" date="2018-02" db="EMBL/GenBank/DDBJ databases">
        <title>Rhizophora mucronata_Transcriptome.</title>
        <authorList>
            <person name="Meera S.P."/>
            <person name="Sreeshan A."/>
            <person name="Augustine A."/>
        </authorList>
    </citation>
    <scope>NUCLEOTIDE SEQUENCE</scope>
    <source>
        <tissue evidence="1">Leaf</tissue>
    </source>
</reference>
<organism evidence="1">
    <name type="scientific">Rhizophora mucronata</name>
    <name type="common">Asiatic mangrove</name>
    <dbReference type="NCBI Taxonomy" id="61149"/>
    <lineage>
        <taxon>Eukaryota</taxon>
        <taxon>Viridiplantae</taxon>
        <taxon>Streptophyta</taxon>
        <taxon>Embryophyta</taxon>
        <taxon>Tracheophyta</taxon>
        <taxon>Spermatophyta</taxon>
        <taxon>Magnoliopsida</taxon>
        <taxon>eudicotyledons</taxon>
        <taxon>Gunneridae</taxon>
        <taxon>Pentapetalae</taxon>
        <taxon>rosids</taxon>
        <taxon>fabids</taxon>
        <taxon>Malpighiales</taxon>
        <taxon>Rhizophoraceae</taxon>
        <taxon>Rhizophora</taxon>
    </lineage>
</organism>
<dbReference type="AlphaFoldDB" id="A0A2P2QQ58"/>
<protein>
    <submittedName>
        <fullName evidence="1">Uncharacterized protein</fullName>
    </submittedName>
</protein>
<evidence type="ECO:0000313" key="1">
    <source>
        <dbReference type="EMBL" id="MBX69068.1"/>
    </source>
</evidence>
<sequence length="32" mass="3746">MQSVQMFQKFRPCKHLSLTKFLITFIGGTFPL</sequence>
<dbReference type="EMBL" id="GGEC01088584">
    <property type="protein sequence ID" value="MBX69068.1"/>
    <property type="molecule type" value="Transcribed_RNA"/>
</dbReference>
<name>A0A2P2QQ58_RHIMU</name>
<accession>A0A2P2QQ58</accession>
<proteinExistence type="predicted"/>